<organism evidence="4 5">
    <name type="scientific">Enteroscipio rubneri</name>
    <dbReference type="NCBI Taxonomy" id="2070686"/>
    <lineage>
        <taxon>Bacteria</taxon>
        <taxon>Bacillati</taxon>
        <taxon>Actinomycetota</taxon>
        <taxon>Coriobacteriia</taxon>
        <taxon>Eggerthellales</taxon>
        <taxon>Eggerthellaceae</taxon>
        <taxon>Enteroscipio</taxon>
    </lineage>
</organism>
<evidence type="ECO:0000256" key="2">
    <source>
        <dbReference type="PROSITE-ProRule" id="PRU00335"/>
    </source>
</evidence>
<evidence type="ECO:0000313" key="4">
    <source>
        <dbReference type="EMBL" id="PNV67819.1"/>
    </source>
</evidence>
<dbReference type="Proteomes" id="UP000236197">
    <property type="component" value="Unassembled WGS sequence"/>
</dbReference>
<dbReference type="SUPFAM" id="SSF46689">
    <property type="entry name" value="Homeodomain-like"/>
    <property type="match status" value="1"/>
</dbReference>
<evidence type="ECO:0000313" key="5">
    <source>
        <dbReference type="Proteomes" id="UP000236197"/>
    </source>
</evidence>
<dbReference type="InterPro" id="IPR050624">
    <property type="entry name" value="HTH-type_Tx_Regulator"/>
</dbReference>
<dbReference type="PROSITE" id="PS50977">
    <property type="entry name" value="HTH_TETR_2"/>
    <property type="match status" value="1"/>
</dbReference>
<dbReference type="InterPro" id="IPR039532">
    <property type="entry name" value="TetR_C_Firmicutes"/>
</dbReference>
<dbReference type="RefSeq" id="WP_103264873.1">
    <property type="nucleotide sequence ID" value="NZ_CABMLE010000005.1"/>
</dbReference>
<proteinExistence type="predicted"/>
<gene>
    <name evidence="4" type="ORF">C2L71_05960</name>
</gene>
<dbReference type="Pfam" id="PF00440">
    <property type="entry name" value="TetR_N"/>
    <property type="match status" value="1"/>
</dbReference>
<accession>A0A2K2UC08</accession>
<feature type="DNA-binding region" description="H-T-H motif" evidence="2">
    <location>
        <begin position="27"/>
        <end position="46"/>
    </location>
</feature>
<feature type="domain" description="HTH tetR-type" evidence="3">
    <location>
        <begin position="4"/>
        <end position="64"/>
    </location>
</feature>
<reference evidence="5" key="1">
    <citation type="submission" date="2018-01" db="EMBL/GenBank/DDBJ databases">
        <title>Rubneribacter badeniensis gen. nov., sp. nov., and Colonibacter rubneri, gen. nov., sp. nov., WGS of new members of the Eggerthellaceae.</title>
        <authorList>
            <person name="Danylec N."/>
            <person name="Stoll D.A."/>
            <person name="Doetsch A."/>
            <person name="Kulling S.E."/>
            <person name="Huch M."/>
        </authorList>
    </citation>
    <scope>NUCLEOTIDE SEQUENCE [LARGE SCALE GENOMIC DNA]</scope>
    <source>
        <strain evidence="5">ResAG-96</strain>
    </source>
</reference>
<dbReference type="OrthoDB" id="9810250at2"/>
<dbReference type="InterPro" id="IPR001647">
    <property type="entry name" value="HTH_TetR"/>
</dbReference>
<evidence type="ECO:0000259" key="3">
    <source>
        <dbReference type="PROSITE" id="PS50977"/>
    </source>
</evidence>
<dbReference type="AlphaFoldDB" id="A0A2K2UC08"/>
<comment type="caution">
    <text evidence="4">The sequence shown here is derived from an EMBL/GenBank/DDBJ whole genome shotgun (WGS) entry which is preliminary data.</text>
</comment>
<dbReference type="EMBL" id="PPEK01000005">
    <property type="protein sequence ID" value="PNV67819.1"/>
    <property type="molecule type" value="Genomic_DNA"/>
</dbReference>
<name>A0A2K2UC08_9ACTN</name>
<dbReference type="PANTHER" id="PTHR43479">
    <property type="entry name" value="ACREF/ENVCD OPERON REPRESSOR-RELATED"/>
    <property type="match status" value="1"/>
</dbReference>
<keyword evidence="1 2" id="KW-0238">DNA-binding</keyword>
<sequence length="217" mass="25608">MNALSTMLLIADTFVELCDETPLKKVSISDIIERTGKNRKTFYYHFENKDSLITWIFRYDLGQELKKRFPESALVYEENIGDSASQFPYYILQKSGVRSLDHSDFFECFGNVLEAKRTFYTQALMDNNPYSLRNYLYNLYLPALRRDIHIILSNRYLPEENIQFLAEFYTCAFLYYHIRKCDQPLSERLTGQAGPFANIIHSSIEMQIKEAQLRRNL</sequence>
<keyword evidence="5" id="KW-1185">Reference proteome</keyword>
<dbReference type="PANTHER" id="PTHR43479:SF7">
    <property type="entry name" value="TETR-FAMILY TRANSCRIPTIONAL REGULATOR"/>
    <property type="match status" value="1"/>
</dbReference>
<dbReference type="InterPro" id="IPR009057">
    <property type="entry name" value="Homeodomain-like_sf"/>
</dbReference>
<dbReference type="Pfam" id="PF14278">
    <property type="entry name" value="TetR_C_8"/>
    <property type="match status" value="1"/>
</dbReference>
<dbReference type="Gene3D" id="1.10.357.10">
    <property type="entry name" value="Tetracycline Repressor, domain 2"/>
    <property type="match status" value="1"/>
</dbReference>
<dbReference type="GO" id="GO:0003677">
    <property type="term" value="F:DNA binding"/>
    <property type="evidence" value="ECO:0007669"/>
    <property type="project" value="UniProtKB-UniRule"/>
</dbReference>
<protein>
    <submittedName>
        <fullName evidence="4">TetR family transcriptional regulator</fullName>
    </submittedName>
</protein>
<evidence type="ECO:0000256" key="1">
    <source>
        <dbReference type="ARBA" id="ARBA00023125"/>
    </source>
</evidence>